<accession>A0ABN3QKB2</accession>
<evidence type="ECO:0008006" key="4">
    <source>
        <dbReference type="Google" id="ProtNLM"/>
    </source>
</evidence>
<keyword evidence="1" id="KW-1133">Transmembrane helix</keyword>
<reference evidence="2 3" key="1">
    <citation type="journal article" date="2019" name="Int. J. Syst. Evol. Microbiol.">
        <title>The Global Catalogue of Microorganisms (GCM) 10K type strain sequencing project: providing services to taxonomists for standard genome sequencing and annotation.</title>
        <authorList>
            <consortium name="The Broad Institute Genomics Platform"/>
            <consortium name="The Broad Institute Genome Sequencing Center for Infectious Disease"/>
            <person name="Wu L."/>
            <person name="Ma J."/>
        </authorList>
    </citation>
    <scope>NUCLEOTIDE SEQUENCE [LARGE SCALE GENOMIC DNA]</scope>
    <source>
        <strain evidence="2 3">JCM 6833</strain>
    </source>
</reference>
<dbReference type="EMBL" id="BAAATD010000014">
    <property type="protein sequence ID" value="GAA2628682.1"/>
    <property type="molecule type" value="Genomic_DNA"/>
</dbReference>
<keyword evidence="3" id="KW-1185">Reference proteome</keyword>
<feature type="transmembrane region" description="Helical" evidence="1">
    <location>
        <begin position="59"/>
        <end position="78"/>
    </location>
</feature>
<proteinExistence type="predicted"/>
<dbReference type="RefSeq" id="WP_344547489.1">
    <property type="nucleotide sequence ID" value="NZ_BAAATD010000014.1"/>
</dbReference>
<keyword evidence="1" id="KW-0472">Membrane</keyword>
<comment type="caution">
    <text evidence="2">The sequence shown here is derived from an EMBL/GenBank/DDBJ whole genome shotgun (WGS) entry which is preliminary data.</text>
</comment>
<gene>
    <name evidence="2" type="ORF">GCM10010411_77570</name>
</gene>
<evidence type="ECO:0000313" key="3">
    <source>
        <dbReference type="Proteomes" id="UP001501509"/>
    </source>
</evidence>
<sequence length="120" mass="11505">MPVHFAAAAVSTHPVAASFTTMTANRTTASIAALIGLAGLVIGGLALARSSNAQKRTVIALSAGVISIVLGGLVVATADGGLGTGNGLGGGIVAMAVGVLDLVVGGLALTRSRRSAVKTS</sequence>
<keyword evidence="1" id="KW-0812">Transmembrane</keyword>
<name>A0ABN3QKB2_9ACTN</name>
<feature type="transmembrane region" description="Helical" evidence="1">
    <location>
        <begin position="90"/>
        <end position="110"/>
    </location>
</feature>
<feature type="transmembrane region" description="Helical" evidence="1">
    <location>
        <begin position="27"/>
        <end position="47"/>
    </location>
</feature>
<protein>
    <recommendedName>
        <fullName evidence="4">Integral membrane protein</fullName>
    </recommendedName>
</protein>
<evidence type="ECO:0000313" key="2">
    <source>
        <dbReference type="EMBL" id="GAA2628682.1"/>
    </source>
</evidence>
<dbReference type="Pfam" id="PF19733">
    <property type="entry name" value="DUF6223"/>
    <property type="match status" value="1"/>
</dbReference>
<dbReference type="Proteomes" id="UP001501509">
    <property type="component" value="Unassembled WGS sequence"/>
</dbReference>
<dbReference type="InterPro" id="IPR045770">
    <property type="entry name" value="DUF6223"/>
</dbReference>
<evidence type="ECO:0000256" key="1">
    <source>
        <dbReference type="SAM" id="Phobius"/>
    </source>
</evidence>
<organism evidence="2 3">
    <name type="scientific">Actinomadura fulvescens</name>
    <dbReference type="NCBI Taxonomy" id="46160"/>
    <lineage>
        <taxon>Bacteria</taxon>
        <taxon>Bacillati</taxon>
        <taxon>Actinomycetota</taxon>
        <taxon>Actinomycetes</taxon>
        <taxon>Streptosporangiales</taxon>
        <taxon>Thermomonosporaceae</taxon>
        <taxon>Actinomadura</taxon>
    </lineage>
</organism>